<dbReference type="AlphaFoldDB" id="A0A0F2LST1"/>
<dbReference type="OrthoDB" id="5244495at2759"/>
<protein>
    <submittedName>
        <fullName evidence="2">Uncharacterized protein</fullName>
    </submittedName>
</protein>
<feature type="region of interest" description="Disordered" evidence="1">
    <location>
        <begin position="349"/>
        <end position="377"/>
    </location>
</feature>
<reference evidence="2 3" key="2">
    <citation type="journal article" date="2015" name="Eukaryot. Cell">
        <title>Asexual propagation of a virulent clone complex in a human and feline outbreak of sporotrichosis.</title>
        <authorList>
            <person name="Teixeira Mde M."/>
            <person name="Rodrigues A.M."/>
            <person name="Tsui C.K."/>
            <person name="de Almeida L.G."/>
            <person name="Van Diepeningen A.D."/>
            <person name="van den Ende B.G."/>
            <person name="Fernandes G.F."/>
            <person name="Kano R."/>
            <person name="Hamelin R.C."/>
            <person name="Lopes-Bezerra L.M."/>
            <person name="Vasconcelos A.T."/>
            <person name="de Hoog S."/>
            <person name="de Camargo Z.P."/>
            <person name="Felipe M.S."/>
        </authorList>
    </citation>
    <scope>NUCLEOTIDE SEQUENCE [LARGE SCALE GENOMIC DNA]</scope>
    <source>
        <strain evidence="2 3">1099-18</strain>
    </source>
</reference>
<dbReference type="Proteomes" id="UP000033710">
    <property type="component" value="Unassembled WGS sequence"/>
</dbReference>
<sequence length="404" mass="43954">MGGKVWSEEEERVFWTEIIPSSKKRQLYSRPSREPHGWESLRKVMQDRMGSLARRTYTALMLYEHFFQNCVLERFSPNAARFVRSYIADERLTTGHAPIQRSRTAQNSVRSGSLVGDSVLLPSNRARFAELRLAGSADTATQPFRQHRSAYYDTGSTHQRTALSGLGDTATKTANAGTNDGADAAGAAGIGGFGIGLAAAPSDTSAALTLPALASLRLPSHFAQDPVVFSMPPLSAIMSLPLLQPPAFSNMPPPIHSTEPLRLTRVPLPDNIQEMQRQVGPKPLAAQSYVDDLLFAQQLKDQRQDRQLDQGRQELSLEPSVTRSATADVGTVGGGLSSVRDLLLPASAPMQVATSSEPRSTSPTVTPSATDEQLPAAKDWQSAIDEIKEDEEADSMFVSQWPQE</sequence>
<evidence type="ECO:0000313" key="2">
    <source>
        <dbReference type="EMBL" id="KJR80543.1"/>
    </source>
</evidence>
<evidence type="ECO:0000313" key="3">
    <source>
        <dbReference type="Proteomes" id="UP000033710"/>
    </source>
</evidence>
<comment type="caution">
    <text evidence="2">The sequence shown here is derived from an EMBL/GenBank/DDBJ whole genome shotgun (WGS) entry which is preliminary data.</text>
</comment>
<dbReference type="KEGG" id="ssck:SPSK_05273"/>
<feature type="compositionally biased region" description="Polar residues" evidence="1">
    <location>
        <begin position="352"/>
        <end position="371"/>
    </location>
</feature>
<proteinExistence type="predicted"/>
<dbReference type="GeneID" id="27667300"/>
<evidence type="ECO:0000256" key="1">
    <source>
        <dbReference type="SAM" id="MobiDB-lite"/>
    </source>
</evidence>
<organism evidence="2 3">
    <name type="scientific">Sporothrix schenckii 1099-18</name>
    <dbReference type="NCBI Taxonomy" id="1397361"/>
    <lineage>
        <taxon>Eukaryota</taxon>
        <taxon>Fungi</taxon>
        <taxon>Dikarya</taxon>
        <taxon>Ascomycota</taxon>
        <taxon>Pezizomycotina</taxon>
        <taxon>Sordariomycetes</taxon>
        <taxon>Sordariomycetidae</taxon>
        <taxon>Ophiostomatales</taxon>
        <taxon>Ophiostomataceae</taxon>
        <taxon>Sporothrix</taxon>
    </lineage>
</organism>
<gene>
    <name evidence="2" type="ORF">SPSK_05273</name>
</gene>
<dbReference type="RefSeq" id="XP_016583219.1">
    <property type="nucleotide sequence ID" value="XM_016732023.1"/>
</dbReference>
<dbReference type="VEuPathDB" id="FungiDB:SPSK_05273"/>
<name>A0A0F2LST1_SPOSC</name>
<reference evidence="2 3" key="1">
    <citation type="journal article" date="2014" name="BMC Genomics">
        <title>Comparative genomics of the major fungal agents of human and animal Sporotrichosis: Sporothrix schenckii and Sporothrix brasiliensis.</title>
        <authorList>
            <person name="Teixeira M.M."/>
            <person name="de Almeida L.G."/>
            <person name="Kubitschek-Barreira P."/>
            <person name="Alves F.L."/>
            <person name="Kioshima E.S."/>
            <person name="Abadio A.K."/>
            <person name="Fernandes L."/>
            <person name="Derengowski L.S."/>
            <person name="Ferreira K.S."/>
            <person name="Souza R.C."/>
            <person name="Ruiz J.C."/>
            <person name="de Andrade N.C."/>
            <person name="Paes H.C."/>
            <person name="Nicola A.M."/>
            <person name="Albuquerque P."/>
            <person name="Gerber A.L."/>
            <person name="Martins V.P."/>
            <person name="Peconick L.D."/>
            <person name="Neto A.V."/>
            <person name="Chaucanez C.B."/>
            <person name="Silva P.A."/>
            <person name="Cunha O.L."/>
            <person name="de Oliveira F.F."/>
            <person name="dos Santos T.C."/>
            <person name="Barros A.L."/>
            <person name="Soares M.A."/>
            <person name="de Oliveira L.M."/>
            <person name="Marini M.M."/>
            <person name="Villalobos-Duno H."/>
            <person name="Cunha M.M."/>
            <person name="de Hoog S."/>
            <person name="da Silveira J.F."/>
            <person name="Henrissat B."/>
            <person name="Nino-Vega G.A."/>
            <person name="Cisalpino P.S."/>
            <person name="Mora-Montes H.M."/>
            <person name="Almeida S.R."/>
            <person name="Stajich J.E."/>
            <person name="Lopes-Bezerra L.M."/>
            <person name="Vasconcelos A.T."/>
            <person name="Felipe M.S."/>
        </authorList>
    </citation>
    <scope>NUCLEOTIDE SEQUENCE [LARGE SCALE GENOMIC DNA]</scope>
    <source>
        <strain evidence="2 3">1099-18</strain>
    </source>
</reference>
<feature type="region of interest" description="Disordered" evidence="1">
    <location>
        <begin position="304"/>
        <end position="332"/>
    </location>
</feature>
<accession>A0A0F2LST1</accession>
<dbReference type="EMBL" id="AXCR01000012">
    <property type="protein sequence ID" value="KJR80543.1"/>
    <property type="molecule type" value="Genomic_DNA"/>
</dbReference>